<evidence type="ECO:0000313" key="2">
    <source>
        <dbReference type="Proteomes" id="UP001143910"/>
    </source>
</evidence>
<dbReference type="Proteomes" id="UP001143910">
    <property type="component" value="Unassembled WGS sequence"/>
</dbReference>
<sequence length="510" mass="56381">MSLTEPTLDQQPSYNQANAKLHLDRSSPKNHAVKWSKNAMPRMENSDGANQEVDVTIVGGGPTGLMAGFLLQNLGISVSILDAKKESLRLGGADALNARTQQYLEVAGLLHQLKPSGITCDTICTFSDGVLTSRQNDWWTSLQHVVHKNFLILGQPELERVLSHKINDGVQYDEKVTSVIEHDDKVHIMCASGRRMCSKYVIGADGAKSTVRSSIGATYTGTNPEMLWAVIDAIVDTNLEPKQEMMLFQLQGRTCVMMIPRERGRSRFYVLLDGEVTQRNAEEAIQKHIAPFWIKFKEVEWYSSFPVKERIASTFISRSGSGRVFLAGDAAHVHSFNGGQGLNAGVEDAYSLAWRLAMVLNKSHPLKQSTLNVLLRSYDTERRPTVQNIIDVAAALVRHCESDARDFVATVRRNAGYITGMGVCYKGINSPLVTTSHHGIWKAGSRCPDVELVTAPGGKNTTLYSEVAYGTWVSDDDSFLVLVRPDMYIAFAGSDVANCERSLRSWLLDQ</sequence>
<gene>
    <name evidence="1" type="ORF">NQ176_g2264</name>
</gene>
<protein>
    <submittedName>
        <fullName evidence="1">Uncharacterized protein</fullName>
    </submittedName>
</protein>
<organism evidence="1 2">
    <name type="scientific">Zarea fungicola</name>
    <dbReference type="NCBI Taxonomy" id="93591"/>
    <lineage>
        <taxon>Eukaryota</taxon>
        <taxon>Fungi</taxon>
        <taxon>Dikarya</taxon>
        <taxon>Ascomycota</taxon>
        <taxon>Pezizomycotina</taxon>
        <taxon>Sordariomycetes</taxon>
        <taxon>Hypocreomycetidae</taxon>
        <taxon>Hypocreales</taxon>
        <taxon>Cordycipitaceae</taxon>
        <taxon>Zarea</taxon>
    </lineage>
</organism>
<accession>A0ACC1NR31</accession>
<evidence type="ECO:0000313" key="1">
    <source>
        <dbReference type="EMBL" id="KAJ2981051.1"/>
    </source>
</evidence>
<comment type="caution">
    <text evidence="1">The sequence shown here is derived from an EMBL/GenBank/DDBJ whole genome shotgun (WGS) entry which is preliminary data.</text>
</comment>
<proteinExistence type="predicted"/>
<dbReference type="EMBL" id="JANJQO010000155">
    <property type="protein sequence ID" value="KAJ2981051.1"/>
    <property type="molecule type" value="Genomic_DNA"/>
</dbReference>
<keyword evidence="2" id="KW-1185">Reference proteome</keyword>
<reference evidence="1" key="1">
    <citation type="submission" date="2022-08" db="EMBL/GenBank/DDBJ databases">
        <title>Genome Sequence of Lecanicillium fungicola.</title>
        <authorList>
            <person name="Buettner E."/>
        </authorList>
    </citation>
    <scope>NUCLEOTIDE SEQUENCE</scope>
    <source>
        <strain evidence="1">Babe33</strain>
    </source>
</reference>
<name>A0ACC1NR31_9HYPO</name>